<name>A0AAV7FEI0_ARIFI</name>
<feature type="compositionally biased region" description="Basic and acidic residues" evidence="1">
    <location>
        <begin position="50"/>
        <end position="62"/>
    </location>
</feature>
<proteinExistence type="predicted"/>
<accession>A0AAV7FEI0</accession>
<evidence type="ECO:0000313" key="3">
    <source>
        <dbReference type="Proteomes" id="UP000825729"/>
    </source>
</evidence>
<evidence type="ECO:0000313" key="2">
    <source>
        <dbReference type="EMBL" id="KAG9459548.1"/>
    </source>
</evidence>
<organism evidence="2 3">
    <name type="scientific">Aristolochia fimbriata</name>
    <name type="common">White veined hardy Dutchman's pipe vine</name>
    <dbReference type="NCBI Taxonomy" id="158543"/>
    <lineage>
        <taxon>Eukaryota</taxon>
        <taxon>Viridiplantae</taxon>
        <taxon>Streptophyta</taxon>
        <taxon>Embryophyta</taxon>
        <taxon>Tracheophyta</taxon>
        <taxon>Spermatophyta</taxon>
        <taxon>Magnoliopsida</taxon>
        <taxon>Magnoliidae</taxon>
        <taxon>Piperales</taxon>
        <taxon>Aristolochiaceae</taxon>
        <taxon>Aristolochia</taxon>
    </lineage>
</organism>
<comment type="caution">
    <text evidence="2">The sequence shown here is derived from an EMBL/GenBank/DDBJ whole genome shotgun (WGS) entry which is preliminary data.</text>
</comment>
<evidence type="ECO:0000256" key="1">
    <source>
        <dbReference type="SAM" id="MobiDB-lite"/>
    </source>
</evidence>
<dbReference type="Proteomes" id="UP000825729">
    <property type="component" value="Unassembled WGS sequence"/>
</dbReference>
<gene>
    <name evidence="2" type="ORF">H6P81_004056</name>
</gene>
<protein>
    <submittedName>
        <fullName evidence="2">Uncharacterized protein</fullName>
    </submittedName>
</protein>
<reference evidence="2 3" key="1">
    <citation type="submission" date="2021-07" db="EMBL/GenBank/DDBJ databases">
        <title>The Aristolochia fimbriata genome: insights into angiosperm evolution, floral development and chemical biosynthesis.</title>
        <authorList>
            <person name="Jiao Y."/>
        </authorList>
    </citation>
    <scope>NUCLEOTIDE SEQUENCE [LARGE SCALE GENOMIC DNA]</scope>
    <source>
        <strain evidence="2">IBCAS-2021</strain>
        <tissue evidence="2">Leaf</tissue>
    </source>
</reference>
<sequence length="89" mass="9826">MPSSCFHHSQLTALHSSLTSLPCSQRRRESRDEISLLLAKGRVGVGCRSVDRTLGKRGDPRKTSHRPSTLPRTDAQNKKDGFALQDVNA</sequence>
<keyword evidence="3" id="KW-1185">Reference proteome</keyword>
<dbReference type="AlphaFoldDB" id="A0AAV7FEI0"/>
<dbReference type="EMBL" id="JAINDJ010000002">
    <property type="protein sequence ID" value="KAG9459548.1"/>
    <property type="molecule type" value="Genomic_DNA"/>
</dbReference>
<feature type="region of interest" description="Disordered" evidence="1">
    <location>
        <begin position="50"/>
        <end position="89"/>
    </location>
</feature>